<dbReference type="Gene3D" id="3.30.63.10">
    <property type="entry name" value="Guanylate Kinase phosphate binding domain"/>
    <property type="match status" value="1"/>
</dbReference>
<dbReference type="PANTHER" id="PTHR23117">
    <property type="entry name" value="GUANYLATE KINASE-RELATED"/>
    <property type="match status" value="1"/>
</dbReference>
<dbReference type="SMART" id="SM00072">
    <property type="entry name" value="GuKc"/>
    <property type="match status" value="1"/>
</dbReference>
<dbReference type="FunCoup" id="S0EV56">
    <property type="interactions" value="386"/>
</dbReference>
<evidence type="ECO:0000256" key="9">
    <source>
        <dbReference type="ARBA" id="ARBA00022777"/>
    </source>
</evidence>
<comment type="subcellular location">
    <subcellularLocation>
        <location evidence="2 13">Cytoplasm</location>
    </subcellularLocation>
</comment>
<comment type="function">
    <text evidence="1 13">Essential for recycling GMP and indirectly, cGMP.</text>
</comment>
<keyword evidence="6 13" id="KW-0963">Cytoplasm</keyword>
<evidence type="ECO:0000256" key="8">
    <source>
        <dbReference type="ARBA" id="ARBA00022741"/>
    </source>
</evidence>
<evidence type="ECO:0000256" key="2">
    <source>
        <dbReference type="ARBA" id="ARBA00004496"/>
    </source>
</evidence>
<keyword evidence="16" id="KW-1185">Reference proteome</keyword>
<dbReference type="PROSITE" id="PS50052">
    <property type="entry name" value="GUANYLATE_KINASE_2"/>
    <property type="match status" value="1"/>
</dbReference>
<dbReference type="AlphaFoldDB" id="S0EV56"/>
<dbReference type="HOGENOM" id="CLU_001715_1_2_0"/>
<feature type="binding site" evidence="13">
    <location>
        <begin position="26"/>
        <end position="33"/>
    </location>
    <ligand>
        <name>ATP</name>
        <dbReference type="ChEBI" id="CHEBI:30616"/>
    </ligand>
</feature>
<evidence type="ECO:0000256" key="5">
    <source>
        <dbReference type="ARBA" id="ARBA00016296"/>
    </source>
</evidence>
<comment type="similarity">
    <text evidence="3 13">Belongs to the guanylate kinase family.</text>
</comment>
<name>S0EV56_CHTCT</name>
<organism evidence="15 16">
    <name type="scientific">Chthonomonas calidirosea (strain DSM 23976 / ICMP 18418 / T49)</name>
    <dbReference type="NCBI Taxonomy" id="1303518"/>
    <lineage>
        <taxon>Bacteria</taxon>
        <taxon>Bacillati</taxon>
        <taxon>Armatimonadota</taxon>
        <taxon>Chthonomonadia</taxon>
        <taxon>Chthonomonadales</taxon>
        <taxon>Chthonomonadaceae</taxon>
        <taxon>Chthonomonas</taxon>
    </lineage>
</organism>
<dbReference type="InterPro" id="IPR017665">
    <property type="entry name" value="Guanylate_kinase"/>
</dbReference>
<evidence type="ECO:0000256" key="1">
    <source>
        <dbReference type="ARBA" id="ARBA00003531"/>
    </source>
</evidence>
<dbReference type="HAMAP" id="MF_00328">
    <property type="entry name" value="Guanylate_kinase"/>
    <property type="match status" value="1"/>
</dbReference>
<proteinExistence type="inferred from homology"/>
<evidence type="ECO:0000256" key="12">
    <source>
        <dbReference type="ARBA" id="ARBA00048594"/>
    </source>
</evidence>
<dbReference type="InterPro" id="IPR027417">
    <property type="entry name" value="P-loop_NTPase"/>
</dbReference>
<dbReference type="SUPFAM" id="SSF52540">
    <property type="entry name" value="P-loop containing nucleoside triphosphate hydrolases"/>
    <property type="match status" value="1"/>
</dbReference>
<reference evidence="16" key="1">
    <citation type="submission" date="2013-03" db="EMBL/GenBank/DDBJ databases">
        <title>Genome sequence of Chthonomonas calidirosea, the first sequenced genome from the Armatimonadetes phylum (formally candidate division OP10).</title>
        <authorList>
            <person name="Lee K.C.Y."/>
            <person name="Morgan X.C."/>
            <person name="Dunfield P.F."/>
            <person name="Tamas I."/>
            <person name="Houghton K.M."/>
            <person name="Vyssotski M."/>
            <person name="Ryan J.L.J."/>
            <person name="Lagutin K."/>
            <person name="McDonald I.R."/>
            <person name="Stott M.B."/>
        </authorList>
    </citation>
    <scope>NUCLEOTIDE SEQUENCE [LARGE SCALE GENOMIC DNA]</scope>
    <source>
        <strain evidence="16">DSM 23976 / ICMP 18418 / T49</strain>
    </source>
</reference>
<dbReference type="GO" id="GO:0005524">
    <property type="term" value="F:ATP binding"/>
    <property type="evidence" value="ECO:0007669"/>
    <property type="project" value="UniProtKB-UniRule"/>
</dbReference>
<sequence length="206" mass="23400">MGDDEPTSEALLLPPRRRGNLLVVSGPSGVGKDTLIEKVLNQTPGVVRSISATTRPPREGERDGQDYFFLSSQQFEEAIKEGKFLEYARYGSYYYGTPRAPVEQQLQQGLDVVLKIEVQGALQVKRLFADAILIFIAPPSLQELRRRLTQRGTESEERIEERLRIALEELAAWPRYDYYVVNDFVETACEGLRAIVLAERLRIRNA</sequence>
<keyword evidence="8 13" id="KW-0547">Nucleotide-binding</keyword>
<dbReference type="Gene3D" id="3.40.50.300">
    <property type="entry name" value="P-loop containing nucleotide triphosphate hydrolases"/>
    <property type="match status" value="1"/>
</dbReference>
<keyword evidence="10 13" id="KW-0067">ATP-binding</keyword>
<evidence type="ECO:0000313" key="16">
    <source>
        <dbReference type="Proteomes" id="UP000014227"/>
    </source>
</evidence>
<evidence type="ECO:0000256" key="10">
    <source>
        <dbReference type="ARBA" id="ARBA00022840"/>
    </source>
</evidence>
<dbReference type="InterPro" id="IPR008144">
    <property type="entry name" value="Guanylate_kin-like_dom"/>
</dbReference>
<dbReference type="PROSITE" id="PS00856">
    <property type="entry name" value="GUANYLATE_KINASE_1"/>
    <property type="match status" value="1"/>
</dbReference>
<evidence type="ECO:0000313" key="15">
    <source>
        <dbReference type="EMBL" id="CCW35606.1"/>
    </source>
</evidence>
<dbReference type="FunFam" id="3.30.63.10:FF:000005">
    <property type="entry name" value="Guanylate kinase"/>
    <property type="match status" value="1"/>
</dbReference>
<evidence type="ECO:0000256" key="6">
    <source>
        <dbReference type="ARBA" id="ARBA00022490"/>
    </source>
</evidence>
<dbReference type="InParanoid" id="S0EV56"/>
<keyword evidence="9 13" id="KW-0418">Kinase</keyword>
<dbReference type="KEGG" id="ccz:CCALI_01793"/>
<accession>S0EV56</accession>
<dbReference type="EC" id="2.7.4.8" evidence="4 13"/>
<dbReference type="OrthoDB" id="9808150at2"/>
<dbReference type="RefSeq" id="WP_016483134.1">
    <property type="nucleotide sequence ID" value="NC_021487.1"/>
</dbReference>
<dbReference type="eggNOG" id="COG0194">
    <property type="taxonomic scope" value="Bacteria"/>
</dbReference>
<evidence type="ECO:0000256" key="4">
    <source>
        <dbReference type="ARBA" id="ARBA00012961"/>
    </source>
</evidence>
<gene>
    <name evidence="13" type="primary">gmk</name>
    <name evidence="15" type="ORF">CCALI_01793</name>
</gene>
<dbReference type="EMBL" id="HF951689">
    <property type="protein sequence ID" value="CCW35606.1"/>
    <property type="molecule type" value="Genomic_DNA"/>
</dbReference>
<evidence type="ECO:0000259" key="14">
    <source>
        <dbReference type="PROSITE" id="PS50052"/>
    </source>
</evidence>
<dbReference type="Pfam" id="PF00625">
    <property type="entry name" value="Guanylate_kin"/>
    <property type="match status" value="1"/>
</dbReference>
<evidence type="ECO:0000256" key="7">
    <source>
        <dbReference type="ARBA" id="ARBA00022679"/>
    </source>
</evidence>
<dbReference type="STRING" id="454171.CP488_02299"/>
<dbReference type="PATRIC" id="fig|1303518.3.peg.1854"/>
<evidence type="ECO:0000256" key="3">
    <source>
        <dbReference type="ARBA" id="ARBA00005790"/>
    </source>
</evidence>
<dbReference type="GO" id="GO:0005829">
    <property type="term" value="C:cytosol"/>
    <property type="evidence" value="ECO:0007669"/>
    <property type="project" value="TreeGrafter"/>
</dbReference>
<protein>
    <recommendedName>
        <fullName evidence="5 13">Guanylate kinase</fullName>
        <ecNumber evidence="4 13">2.7.4.8</ecNumber>
    </recommendedName>
    <alternativeName>
        <fullName evidence="11 13">GMP kinase</fullName>
    </alternativeName>
</protein>
<keyword evidence="7 13" id="KW-0808">Transferase</keyword>
<dbReference type="GO" id="GO:0004385">
    <property type="term" value="F:GMP kinase activity"/>
    <property type="evidence" value="ECO:0007669"/>
    <property type="project" value="UniProtKB-UniRule"/>
</dbReference>
<comment type="catalytic activity">
    <reaction evidence="12 13">
        <text>GMP + ATP = GDP + ADP</text>
        <dbReference type="Rhea" id="RHEA:20780"/>
        <dbReference type="ChEBI" id="CHEBI:30616"/>
        <dbReference type="ChEBI" id="CHEBI:58115"/>
        <dbReference type="ChEBI" id="CHEBI:58189"/>
        <dbReference type="ChEBI" id="CHEBI:456216"/>
        <dbReference type="EC" id="2.7.4.8"/>
    </reaction>
</comment>
<dbReference type="InterPro" id="IPR008145">
    <property type="entry name" value="GK/Ca_channel_bsu"/>
</dbReference>
<dbReference type="Proteomes" id="UP000014227">
    <property type="component" value="Chromosome I"/>
</dbReference>
<evidence type="ECO:0000256" key="13">
    <source>
        <dbReference type="HAMAP-Rule" id="MF_00328"/>
    </source>
</evidence>
<dbReference type="PANTHER" id="PTHR23117:SF13">
    <property type="entry name" value="GUANYLATE KINASE"/>
    <property type="match status" value="1"/>
</dbReference>
<dbReference type="InterPro" id="IPR020590">
    <property type="entry name" value="Guanylate_kinase_CS"/>
</dbReference>
<evidence type="ECO:0000256" key="11">
    <source>
        <dbReference type="ARBA" id="ARBA00030128"/>
    </source>
</evidence>
<dbReference type="CDD" id="cd00071">
    <property type="entry name" value="GMPK"/>
    <property type="match status" value="1"/>
</dbReference>
<dbReference type="NCBIfam" id="TIGR03263">
    <property type="entry name" value="guanyl_kin"/>
    <property type="match status" value="1"/>
</dbReference>
<feature type="domain" description="Guanylate kinase-like" evidence="14">
    <location>
        <begin position="19"/>
        <end position="197"/>
    </location>
</feature>